<dbReference type="PANTHER" id="PTHR31215">
    <property type="entry name" value="OS05G0510400 PROTEIN-RELATED"/>
    <property type="match status" value="1"/>
</dbReference>
<dbReference type="EMBL" id="CM031837">
    <property type="protein sequence ID" value="KAG6682642.1"/>
    <property type="molecule type" value="Genomic_DNA"/>
</dbReference>
<organism evidence="2 4">
    <name type="scientific">Carya illinoinensis</name>
    <name type="common">Pecan</name>
    <dbReference type="NCBI Taxonomy" id="32201"/>
    <lineage>
        <taxon>Eukaryota</taxon>
        <taxon>Viridiplantae</taxon>
        <taxon>Streptophyta</taxon>
        <taxon>Embryophyta</taxon>
        <taxon>Tracheophyta</taxon>
        <taxon>Spermatophyta</taxon>
        <taxon>Magnoliopsida</taxon>
        <taxon>eudicotyledons</taxon>
        <taxon>Gunneridae</taxon>
        <taxon>Pentapetalae</taxon>
        <taxon>rosids</taxon>
        <taxon>fabids</taxon>
        <taxon>Fagales</taxon>
        <taxon>Juglandaceae</taxon>
        <taxon>Carya</taxon>
    </lineage>
</organism>
<feature type="domain" description="F-box" evidence="1">
    <location>
        <begin position="9"/>
        <end position="44"/>
    </location>
</feature>
<evidence type="ECO:0000313" key="4">
    <source>
        <dbReference type="Proteomes" id="UP000811609"/>
    </source>
</evidence>
<proteinExistence type="predicted"/>
<dbReference type="EMBL" id="CM031821">
    <property type="protein sequence ID" value="KAG6632342.1"/>
    <property type="molecule type" value="Genomic_DNA"/>
</dbReference>
<protein>
    <recommendedName>
        <fullName evidence="1">F-box domain-containing protein</fullName>
    </recommendedName>
</protein>
<dbReference type="InterPro" id="IPR001810">
    <property type="entry name" value="F-box_dom"/>
</dbReference>
<dbReference type="Proteomes" id="UP000811246">
    <property type="component" value="Chromosome 13"/>
</dbReference>
<dbReference type="InterPro" id="IPR044809">
    <property type="entry name" value="AUF1-like"/>
</dbReference>
<comment type="caution">
    <text evidence="2">The sequence shown here is derived from an EMBL/GenBank/DDBJ whole genome shotgun (WGS) entry which is preliminary data.</text>
</comment>
<evidence type="ECO:0000259" key="1">
    <source>
        <dbReference type="Pfam" id="PF12937"/>
    </source>
</evidence>
<accession>A0A8T1NS87</accession>
<dbReference type="Pfam" id="PF12937">
    <property type="entry name" value="F-box-like"/>
    <property type="match status" value="1"/>
</dbReference>
<name>A0A8T1NS87_CARIL</name>
<dbReference type="CDD" id="cd09917">
    <property type="entry name" value="F-box_SF"/>
    <property type="match status" value="1"/>
</dbReference>
<evidence type="ECO:0000313" key="2">
    <source>
        <dbReference type="EMBL" id="KAG6632342.1"/>
    </source>
</evidence>
<sequence>MDSNQEDHFDRLPDAILLLICNKLLDAKTLIRCLSVSKRFASLIPQIDTVFLPLPRVVPDPKPGEGLPKKVFKVFVQNLVTKLVRFLQHIIFARHATNFKPDHFLYHSPYGVLKNFNGVKTLHLELPCIGCDMGFDSGDHSLRLLKWKAEFGQELKSCVILGATSFERKKLSSTNTGNEVRDEEEQECFQPYLAEEVLDLQIMWTISCLVSASVRHYLLKEIVAKCRTLQSVVVTDVSKQGKLCMAEEQLVELRNITMNSMGTSTERTPIPNSCIKLWYEPVMEFPASGIVMKGVTVMVIRPVNGGVTWGEGKSDGDLLVGDLDGKEDHEDKAVFREAVGEMVKRKTKFVMELSSF</sequence>
<reference evidence="2" key="1">
    <citation type="submission" date="2020-12" db="EMBL/GenBank/DDBJ databases">
        <title>WGS assembly of Carya illinoinensis cv. Pawnee.</title>
        <authorList>
            <person name="Platts A."/>
            <person name="Shu S."/>
            <person name="Wright S."/>
            <person name="Barry K."/>
            <person name="Edger P."/>
            <person name="Pires J.C."/>
            <person name="Schmutz J."/>
        </authorList>
    </citation>
    <scope>NUCLEOTIDE SEQUENCE</scope>
    <source>
        <tissue evidence="2">Leaf</tissue>
    </source>
</reference>
<dbReference type="Proteomes" id="UP000811609">
    <property type="component" value="Chromosome 13"/>
</dbReference>
<evidence type="ECO:0000313" key="3">
    <source>
        <dbReference type="EMBL" id="KAG6682642.1"/>
    </source>
</evidence>
<reference evidence="3" key="2">
    <citation type="submission" date="2021-01" db="EMBL/GenBank/DDBJ databases">
        <authorList>
            <person name="Lovell J.T."/>
            <person name="Bentley N."/>
            <person name="Bhattarai G."/>
            <person name="Jenkins J.W."/>
            <person name="Sreedasyam A."/>
            <person name="Alarcon Y."/>
            <person name="Bock C."/>
            <person name="Boston L."/>
            <person name="Carlson J."/>
            <person name="Cervantes K."/>
            <person name="Clermont K."/>
            <person name="Krom N."/>
            <person name="Kubenka K."/>
            <person name="Mamidi S."/>
            <person name="Mattison C."/>
            <person name="Monteros M."/>
            <person name="Pisani C."/>
            <person name="Plott C."/>
            <person name="Rajasekar S."/>
            <person name="Rhein H.S."/>
            <person name="Rohla C."/>
            <person name="Song M."/>
            <person name="Hilaire R.S."/>
            <person name="Shu S."/>
            <person name="Wells L."/>
            <person name="Wang X."/>
            <person name="Webber J."/>
            <person name="Heerema R.J."/>
            <person name="Klein P."/>
            <person name="Conner P."/>
            <person name="Grauke L."/>
            <person name="Grimwood J."/>
            <person name="Schmutz J."/>
            <person name="Randall J.J."/>
        </authorList>
    </citation>
    <scope>NUCLEOTIDE SEQUENCE</scope>
    <source>
        <tissue evidence="3">Leaf</tissue>
    </source>
</reference>
<gene>
    <name evidence="2" type="ORF">CIPAW_13G152500</name>
    <name evidence="3" type="ORF">I3842_13G153300</name>
</gene>
<dbReference type="AlphaFoldDB" id="A0A8T1NS87"/>
<keyword evidence="4" id="KW-1185">Reference proteome</keyword>